<dbReference type="AlphaFoldDB" id="A0A1W6LFG9"/>
<organism evidence="1 2">
    <name type="scientific">Piscinibacter gummiphilus</name>
    <dbReference type="NCBI Taxonomy" id="946333"/>
    <lineage>
        <taxon>Bacteria</taxon>
        <taxon>Pseudomonadati</taxon>
        <taxon>Pseudomonadota</taxon>
        <taxon>Betaproteobacteria</taxon>
        <taxon>Burkholderiales</taxon>
        <taxon>Sphaerotilaceae</taxon>
        <taxon>Piscinibacter</taxon>
    </lineage>
</organism>
<dbReference type="InterPro" id="IPR013433">
    <property type="entry name" value="PHA_gran_rgn"/>
</dbReference>
<dbReference type="EMBL" id="CP015118">
    <property type="protein sequence ID" value="ARN23005.1"/>
    <property type="molecule type" value="Genomic_DNA"/>
</dbReference>
<evidence type="ECO:0000313" key="1">
    <source>
        <dbReference type="EMBL" id="ARN23005.1"/>
    </source>
</evidence>
<protein>
    <submittedName>
        <fullName evidence="1">Polyhydroxyalkanoic acid synthase</fullName>
    </submittedName>
</protein>
<gene>
    <name evidence="1" type="ORF">A4W93_25550</name>
</gene>
<dbReference type="OrthoDB" id="287584at2"/>
<reference evidence="1 2" key="1">
    <citation type="submission" date="2016-04" db="EMBL/GenBank/DDBJ databases">
        <title>Complete genome sequence of natural rubber-degrading, novel Gram-negative bacterium, Rhizobacter gummiphilus strain NS21.</title>
        <authorList>
            <person name="Tabata M."/>
            <person name="Kasai D."/>
            <person name="Fukuda M."/>
        </authorList>
    </citation>
    <scope>NUCLEOTIDE SEQUENCE [LARGE SCALE GENOMIC DNA]</scope>
    <source>
        <strain evidence="1 2">NS21</strain>
    </source>
</reference>
<keyword evidence="2" id="KW-1185">Reference proteome</keyword>
<proteinExistence type="predicted"/>
<dbReference type="NCBIfam" id="TIGR02610">
    <property type="entry name" value="PHA_gran_rgn"/>
    <property type="match status" value="1"/>
</dbReference>
<dbReference type="KEGG" id="rgu:A4W93_25550"/>
<dbReference type="Pfam" id="PF09650">
    <property type="entry name" value="PHA_gran_rgn"/>
    <property type="match status" value="1"/>
</dbReference>
<evidence type="ECO:0000313" key="2">
    <source>
        <dbReference type="Proteomes" id="UP000193427"/>
    </source>
</evidence>
<name>A0A1W6LFG9_9BURK</name>
<accession>A0A1W6LFG9</accession>
<sequence length="103" mass="11398">MSDVHIHRTHDLGLDRAREISRQWVADAARKYDMVCSVDSGEAGDTVEFKRTGVSGQLVVSGDHFELTARLGFLLSGFQRAIQAEIEKNLDGLLAREAGDRRA</sequence>
<dbReference type="RefSeq" id="WP_085753318.1">
    <property type="nucleotide sequence ID" value="NZ_BSPR01000015.1"/>
</dbReference>
<dbReference type="Proteomes" id="UP000193427">
    <property type="component" value="Chromosome"/>
</dbReference>
<dbReference type="STRING" id="946333.A4W93_25550"/>